<dbReference type="Gene3D" id="3.40.50.11420">
    <property type="match status" value="1"/>
</dbReference>
<dbReference type="PANTHER" id="PTHR42714">
    <property type="entry name" value="TRNA MODIFICATION GTPASE GTPBP3"/>
    <property type="match status" value="1"/>
</dbReference>
<dbReference type="Gene3D" id="3.40.50.11410">
    <property type="match status" value="1"/>
</dbReference>
<dbReference type="NCBIfam" id="TIGR03918">
    <property type="entry name" value="GTP_HydF"/>
    <property type="match status" value="1"/>
</dbReference>
<dbReference type="GO" id="GO:0005525">
    <property type="term" value="F:GTP binding"/>
    <property type="evidence" value="ECO:0007669"/>
    <property type="project" value="UniProtKB-KW"/>
</dbReference>
<evidence type="ECO:0000259" key="3">
    <source>
        <dbReference type="Pfam" id="PF01926"/>
    </source>
</evidence>
<keyword evidence="1" id="KW-0547">Nucleotide-binding</keyword>
<dbReference type="GO" id="GO:0030488">
    <property type="term" value="P:tRNA methylation"/>
    <property type="evidence" value="ECO:0007669"/>
    <property type="project" value="TreeGrafter"/>
</dbReference>
<dbReference type="NCBIfam" id="TIGR00231">
    <property type="entry name" value="small_GTP"/>
    <property type="match status" value="1"/>
</dbReference>
<evidence type="ECO:0000259" key="5">
    <source>
        <dbReference type="Pfam" id="PF18133"/>
    </source>
</evidence>
<feature type="domain" description="G" evidence="3">
    <location>
        <begin position="13"/>
        <end position="128"/>
    </location>
</feature>
<evidence type="ECO:0000313" key="6">
    <source>
        <dbReference type="EMBL" id="MQN02103.1"/>
    </source>
</evidence>
<evidence type="ECO:0000259" key="4">
    <source>
        <dbReference type="Pfam" id="PF18128"/>
    </source>
</evidence>
<dbReference type="Gene3D" id="3.40.50.300">
    <property type="entry name" value="P-loop containing nucleotide triphosphate hydrolases"/>
    <property type="match status" value="1"/>
</dbReference>
<dbReference type="InterPro" id="IPR006073">
    <property type="entry name" value="GTP-bd"/>
</dbReference>
<gene>
    <name evidence="6" type="primary">hydF</name>
    <name evidence="6" type="ORF">FRC54_09430</name>
</gene>
<dbReference type="PANTHER" id="PTHR42714:SF6">
    <property type="entry name" value="TRANSLATION INITIATION FACTOR IF-2"/>
    <property type="match status" value="1"/>
</dbReference>
<name>A0A6N7J1Y4_9FIRM</name>
<dbReference type="GO" id="GO:0002098">
    <property type="term" value="P:tRNA wobble uridine modification"/>
    <property type="evidence" value="ECO:0007669"/>
    <property type="project" value="TreeGrafter"/>
</dbReference>
<dbReference type="GO" id="GO:0005737">
    <property type="term" value="C:cytoplasm"/>
    <property type="evidence" value="ECO:0007669"/>
    <property type="project" value="TreeGrafter"/>
</dbReference>
<keyword evidence="7" id="KW-1185">Reference proteome</keyword>
<comment type="caution">
    <text evidence="6">The sequence shown here is derived from an EMBL/GenBank/DDBJ whole genome shotgun (WGS) entry which is preliminary data.</text>
</comment>
<proteinExistence type="predicted"/>
<dbReference type="InterPro" id="IPR023873">
    <property type="entry name" value="FeFe-hyd_GTPase_HydF"/>
</dbReference>
<dbReference type="Proteomes" id="UP000460257">
    <property type="component" value="Unassembled WGS sequence"/>
</dbReference>
<keyword evidence="2" id="KW-0342">GTP-binding</keyword>
<dbReference type="InterPro" id="IPR027417">
    <property type="entry name" value="P-loop_NTPase"/>
</dbReference>
<evidence type="ECO:0000256" key="2">
    <source>
        <dbReference type="ARBA" id="ARBA00023134"/>
    </source>
</evidence>
<organism evidence="6 7">
    <name type="scientific">Candidatus Weimeria bifida</name>
    <dbReference type="NCBI Taxonomy" id="2599074"/>
    <lineage>
        <taxon>Bacteria</taxon>
        <taxon>Bacillati</taxon>
        <taxon>Bacillota</taxon>
        <taxon>Clostridia</taxon>
        <taxon>Lachnospirales</taxon>
        <taxon>Lachnospiraceae</taxon>
        <taxon>Candidatus Weimeria</taxon>
    </lineage>
</organism>
<dbReference type="EMBL" id="VOGC01000007">
    <property type="protein sequence ID" value="MQN02103.1"/>
    <property type="molecule type" value="Genomic_DNA"/>
</dbReference>
<dbReference type="Pfam" id="PF18133">
    <property type="entry name" value="HydF_tetramer"/>
    <property type="match status" value="1"/>
</dbReference>
<evidence type="ECO:0000313" key="7">
    <source>
        <dbReference type="Proteomes" id="UP000460257"/>
    </source>
</evidence>
<evidence type="ECO:0000256" key="1">
    <source>
        <dbReference type="ARBA" id="ARBA00022741"/>
    </source>
</evidence>
<dbReference type="Pfam" id="PF01926">
    <property type="entry name" value="MMR_HSR1"/>
    <property type="match status" value="1"/>
</dbReference>
<dbReference type="InterPro" id="IPR041606">
    <property type="entry name" value="HydF_dimer"/>
</dbReference>
<feature type="domain" description="Hydrogen maturase F tetramerization" evidence="5">
    <location>
        <begin position="292"/>
        <end position="406"/>
    </location>
</feature>
<dbReference type="SUPFAM" id="SSF52540">
    <property type="entry name" value="P-loop containing nucleoside triphosphate hydrolases"/>
    <property type="match status" value="1"/>
</dbReference>
<protein>
    <submittedName>
        <fullName evidence="6">[FeFe] hydrogenase H-cluster maturation GTPase HydF</fullName>
    </submittedName>
</protein>
<dbReference type="InterPro" id="IPR005225">
    <property type="entry name" value="Small_GTP-bd"/>
</dbReference>
<dbReference type="CDD" id="cd00880">
    <property type="entry name" value="Era_like"/>
    <property type="match status" value="1"/>
</dbReference>
<dbReference type="AlphaFoldDB" id="A0A6N7J1Y4"/>
<reference evidence="6" key="1">
    <citation type="journal article" date="2020" name="Appl. Environ. Microbiol.">
        <title>Medium-Chain Fatty Acid Synthesis by 'Candidatus Weimeria bifida' gen. nov., sp. nov., and 'Candidatus Pseudoramibacter fermentans' sp. nov.</title>
        <authorList>
            <person name="Scarborough M.J."/>
            <person name="Myers K.S."/>
            <person name="Donohue T.J."/>
            <person name="Noguera D.R."/>
        </authorList>
    </citation>
    <scope>NUCLEOTIDE SEQUENCE</scope>
    <source>
        <strain evidence="6">LCO1.1</strain>
    </source>
</reference>
<sequence>MGLNETPTGERLQIGIFGRRNAGKSSILNLLTGQNMAVVSDIKGTTTDPVAKSMELLPIGPVTFIDTPGIDDYGELGQKRVEQTKKVLRRTDIAILVAEADGYEFADEKEFLAELKKRTIPYIIVANKSDLLHDANKNQVKQDLADALGEKPEKIMLISTVENPKVSANFLRIEIAKLANEHKDENHLVKDLLEPNDLVVLVIPIDAAAPKGRIILPQQQVIRDVLDAKGTIAIAQTGELERLLLSLKRKPKLVITDSQAFKDVAEIVPDDVPLTSFSILMSRYKGDLTLQTNGVKKLENLKGGEKILICEGCTHHRQCGDIGTQKLPNLIREKTGKDFDFEFTSGGDFPDDLTPYSLIIHCGGCMLPVREIRHRLDTAAAQGIPITNYGIAIAYLNGILGRVLTPFPSEEVTRG</sequence>
<dbReference type="InterPro" id="IPR040644">
    <property type="entry name" value="HydF_tetramer"/>
</dbReference>
<feature type="domain" description="Hydrogen maturase F dimerization" evidence="4">
    <location>
        <begin position="188"/>
        <end position="286"/>
    </location>
</feature>
<dbReference type="Pfam" id="PF18128">
    <property type="entry name" value="HydF_dimer"/>
    <property type="match status" value="1"/>
</dbReference>
<accession>A0A6N7J1Y4</accession>